<dbReference type="RefSeq" id="WP_125693424.1">
    <property type="nucleotide sequence ID" value="NZ_JBHSSK010000004.1"/>
</dbReference>
<dbReference type="SUPFAM" id="SSF56059">
    <property type="entry name" value="Glutathione synthetase ATP-binding domain-like"/>
    <property type="match status" value="1"/>
</dbReference>
<keyword evidence="9" id="KW-0464">Manganese</keyword>
<evidence type="ECO:0000256" key="11">
    <source>
        <dbReference type="ARBA" id="ARBA00042242"/>
    </source>
</evidence>
<keyword evidence="5 13" id="KW-0436">Ligase</keyword>
<dbReference type="Gene3D" id="3.90.600.10">
    <property type="entry name" value="Phosphoribosylglycinamide synthetase, C-terminal domain"/>
    <property type="match status" value="1"/>
</dbReference>
<dbReference type="PROSITE" id="PS00184">
    <property type="entry name" value="GARS"/>
    <property type="match status" value="1"/>
</dbReference>
<evidence type="ECO:0000256" key="14">
    <source>
        <dbReference type="PROSITE-ProRule" id="PRU00409"/>
    </source>
</evidence>
<dbReference type="SUPFAM" id="SSF52440">
    <property type="entry name" value="PreATP-grasp domain"/>
    <property type="match status" value="1"/>
</dbReference>
<dbReference type="GO" id="GO:0004637">
    <property type="term" value="F:phosphoribosylamine-glycine ligase activity"/>
    <property type="evidence" value="ECO:0007669"/>
    <property type="project" value="UniProtKB-EC"/>
</dbReference>
<comment type="caution">
    <text evidence="16">The sequence shown here is derived from an EMBL/GenBank/DDBJ whole genome shotgun (WGS) entry which is preliminary data.</text>
</comment>
<dbReference type="NCBIfam" id="TIGR00877">
    <property type="entry name" value="purD"/>
    <property type="match status" value="1"/>
</dbReference>
<evidence type="ECO:0000256" key="3">
    <source>
        <dbReference type="ARBA" id="ARBA00005174"/>
    </source>
</evidence>
<evidence type="ECO:0000256" key="13">
    <source>
        <dbReference type="HAMAP-Rule" id="MF_00138"/>
    </source>
</evidence>
<sequence>MAKVLIVGSGGREHAIAKTMLASPQVTTVFCAPGNPGMVADHLRLVAIDELDFAGLIAFVRKEEIDLTFVGPEAPLAAGIVDAFLAADLAVFGPSQAVARLESSKVFAKQFMQRNGIPTADYQLFHDLAAALAYSNQAPLPQVIKVDGLASGKGVTVAVNHLMAADALTQAFETTDTVLIEQFMSGFEFSQMVLVGGEQYSLLPTAQDHKRLRNHDGGPNTGGMGAYSPVSQITPEIIQETIQRVIAPTLAGLKEEGLCFNGILYVGGILTAAGVQVVEYNLRLGDPETQIILPQVTSDFYQGIQDLMAHRQPRLTWQEDVTYLGVVLAAPGYPSCPQLGVAVPTVAGADYAGVRGEAGQLVSAGGRVMLVSAHAADLATAQQRVYEQLEQVPTGDLIFRTDIGAKGMDKMSSDNPQA</sequence>
<comment type="cofactor">
    <cofactor evidence="2">
        <name>Mg(2+)</name>
        <dbReference type="ChEBI" id="CHEBI:18420"/>
    </cofactor>
</comment>
<reference evidence="17" key="1">
    <citation type="journal article" date="2019" name="Int. J. Syst. Evol. Microbiol.">
        <title>The Global Catalogue of Microorganisms (GCM) 10K type strain sequencing project: providing services to taxonomists for standard genome sequencing and annotation.</title>
        <authorList>
            <consortium name="The Broad Institute Genomics Platform"/>
            <consortium name="The Broad Institute Genome Sequencing Center for Infectious Disease"/>
            <person name="Wu L."/>
            <person name="Ma J."/>
        </authorList>
    </citation>
    <scope>NUCLEOTIDE SEQUENCE [LARGE SCALE GENOMIC DNA]</scope>
    <source>
        <strain evidence="17">CCM 8905</strain>
    </source>
</reference>
<feature type="domain" description="ATP-grasp" evidence="15">
    <location>
        <begin position="109"/>
        <end position="309"/>
    </location>
</feature>
<evidence type="ECO:0000256" key="12">
    <source>
        <dbReference type="ARBA" id="ARBA00042864"/>
    </source>
</evidence>
<keyword evidence="6 14" id="KW-0547">Nucleotide-binding</keyword>
<evidence type="ECO:0000256" key="7">
    <source>
        <dbReference type="ARBA" id="ARBA00022755"/>
    </source>
</evidence>
<dbReference type="InterPro" id="IPR000115">
    <property type="entry name" value="PRibGlycinamide_synth"/>
</dbReference>
<dbReference type="Pfam" id="PF02844">
    <property type="entry name" value="GARS_N"/>
    <property type="match status" value="1"/>
</dbReference>
<evidence type="ECO:0000256" key="6">
    <source>
        <dbReference type="ARBA" id="ARBA00022741"/>
    </source>
</evidence>
<evidence type="ECO:0000313" key="16">
    <source>
        <dbReference type="EMBL" id="MFC6206042.1"/>
    </source>
</evidence>
<dbReference type="InterPro" id="IPR020560">
    <property type="entry name" value="PRibGlycinamide_synth_C-dom"/>
</dbReference>
<dbReference type="Proteomes" id="UP001596254">
    <property type="component" value="Unassembled WGS sequence"/>
</dbReference>
<evidence type="ECO:0000256" key="9">
    <source>
        <dbReference type="ARBA" id="ARBA00023211"/>
    </source>
</evidence>
<evidence type="ECO:0000256" key="5">
    <source>
        <dbReference type="ARBA" id="ARBA00022598"/>
    </source>
</evidence>
<evidence type="ECO:0000256" key="8">
    <source>
        <dbReference type="ARBA" id="ARBA00022840"/>
    </source>
</evidence>
<evidence type="ECO:0000256" key="1">
    <source>
        <dbReference type="ARBA" id="ARBA00001936"/>
    </source>
</evidence>
<comment type="similarity">
    <text evidence="10 13">Belongs to the GARS family.</text>
</comment>
<dbReference type="InterPro" id="IPR020562">
    <property type="entry name" value="PRibGlycinamide_synth_N"/>
</dbReference>
<dbReference type="InterPro" id="IPR020559">
    <property type="entry name" value="PRibGlycinamide_synth_CS"/>
</dbReference>
<comment type="catalytic activity">
    <reaction evidence="13">
        <text>5-phospho-beta-D-ribosylamine + glycine + ATP = N(1)-(5-phospho-beta-D-ribosyl)glycinamide + ADP + phosphate + H(+)</text>
        <dbReference type="Rhea" id="RHEA:17453"/>
        <dbReference type="ChEBI" id="CHEBI:15378"/>
        <dbReference type="ChEBI" id="CHEBI:30616"/>
        <dbReference type="ChEBI" id="CHEBI:43474"/>
        <dbReference type="ChEBI" id="CHEBI:57305"/>
        <dbReference type="ChEBI" id="CHEBI:58681"/>
        <dbReference type="ChEBI" id="CHEBI:143788"/>
        <dbReference type="ChEBI" id="CHEBI:456216"/>
        <dbReference type="EC" id="6.3.4.13"/>
    </reaction>
</comment>
<dbReference type="InterPro" id="IPR020561">
    <property type="entry name" value="PRibGlycinamid_synth_ATP-grasp"/>
</dbReference>
<accession>A0ABW1SNY6</accession>
<dbReference type="PANTHER" id="PTHR43472:SF1">
    <property type="entry name" value="PHOSPHORIBOSYLAMINE--GLYCINE LIGASE, CHLOROPLASTIC"/>
    <property type="match status" value="1"/>
</dbReference>
<dbReference type="SMART" id="SM01210">
    <property type="entry name" value="GARS_C"/>
    <property type="match status" value="1"/>
</dbReference>
<keyword evidence="8 14" id="KW-0067">ATP-binding</keyword>
<comment type="cofactor">
    <cofactor evidence="1">
        <name>Mn(2+)</name>
        <dbReference type="ChEBI" id="CHEBI:29035"/>
    </cofactor>
</comment>
<protein>
    <recommendedName>
        <fullName evidence="4 13">Phosphoribosylamine--glycine ligase</fullName>
        <ecNumber evidence="4 13">6.3.4.13</ecNumber>
    </recommendedName>
    <alternativeName>
        <fullName evidence="13">GARS</fullName>
    </alternativeName>
    <alternativeName>
        <fullName evidence="11 13">Glycinamide ribonucleotide synthetase</fullName>
    </alternativeName>
    <alternativeName>
        <fullName evidence="12 13">Phosphoribosylglycinamide synthetase</fullName>
    </alternativeName>
</protein>
<dbReference type="InterPro" id="IPR037123">
    <property type="entry name" value="PRibGlycinamide_synth_C_sf"/>
</dbReference>
<evidence type="ECO:0000313" key="17">
    <source>
        <dbReference type="Proteomes" id="UP001596254"/>
    </source>
</evidence>
<proteinExistence type="inferred from homology"/>
<dbReference type="SMART" id="SM01209">
    <property type="entry name" value="GARS_A"/>
    <property type="match status" value="1"/>
</dbReference>
<keyword evidence="7 13" id="KW-0658">Purine biosynthesis</keyword>
<dbReference type="PROSITE" id="PS50975">
    <property type="entry name" value="ATP_GRASP"/>
    <property type="match status" value="1"/>
</dbReference>
<evidence type="ECO:0000259" key="15">
    <source>
        <dbReference type="PROSITE" id="PS50975"/>
    </source>
</evidence>
<dbReference type="InterPro" id="IPR011054">
    <property type="entry name" value="Rudment_hybrid_motif"/>
</dbReference>
<name>A0ABW1SNY6_9LACO</name>
<dbReference type="InterPro" id="IPR011761">
    <property type="entry name" value="ATP-grasp"/>
</dbReference>
<dbReference type="Gene3D" id="3.40.50.20">
    <property type="match status" value="1"/>
</dbReference>
<evidence type="ECO:0000256" key="10">
    <source>
        <dbReference type="ARBA" id="ARBA00038345"/>
    </source>
</evidence>
<dbReference type="PANTHER" id="PTHR43472">
    <property type="entry name" value="PHOSPHORIBOSYLAMINE--GLYCINE LIGASE"/>
    <property type="match status" value="1"/>
</dbReference>
<evidence type="ECO:0000256" key="4">
    <source>
        <dbReference type="ARBA" id="ARBA00013255"/>
    </source>
</evidence>
<dbReference type="SUPFAM" id="SSF51246">
    <property type="entry name" value="Rudiment single hybrid motif"/>
    <property type="match status" value="1"/>
</dbReference>
<dbReference type="EC" id="6.3.4.13" evidence="4 13"/>
<gene>
    <name evidence="13 16" type="primary">purD</name>
    <name evidence="16" type="ORF">ACFP1G_00850</name>
</gene>
<dbReference type="Gene3D" id="3.30.470.20">
    <property type="entry name" value="ATP-grasp fold, B domain"/>
    <property type="match status" value="1"/>
</dbReference>
<dbReference type="EMBL" id="JBHSSK010000004">
    <property type="protein sequence ID" value="MFC6206042.1"/>
    <property type="molecule type" value="Genomic_DNA"/>
</dbReference>
<dbReference type="Pfam" id="PF02843">
    <property type="entry name" value="GARS_C"/>
    <property type="match status" value="1"/>
</dbReference>
<dbReference type="InterPro" id="IPR016185">
    <property type="entry name" value="PreATP-grasp_dom_sf"/>
</dbReference>
<dbReference type="Pfam" id="PF01071">
    <property type="entry name" value="GARS_A"/>
    <property type="match status" value="1"/>
</dbReference>
<keyword evidence="17" id="KW-1185">Reference proteome</keyword>
<dbReference type="HAMAP" id="MF_00138">
    <property type="entry name" value="GARS"/>
    <property type="match status" value="1"/>
</dbReference>
<comment type="pathway">
    <text evidence="3 13">Purine metabolism; IMP biosynthesis via de novo pathway; N(1)-(5-phospho-D-ribosyl)glycinamide from 5-phospho-alpha-D-ribose 1-diphosphate: step 2/2.</text>
</comment>
<dbReference type="InterPro" id="IPR013815">
    <property type="entry name" value="ATP_grasp_subdomain_1"/>
</dbReference>
<evidence type="ECO:0000256" key="2">
    <source>
        <dbReference type="ARBA" id="ARBA00001946"/>
    </source>
</evidence>
<dbReference type="Gene3D" id="3.30.1490.20">
    <property type="entry name" value="ATP-grasp fold, A domain"/>
    <property type="match status" value="1"/>
</dbReference>
<organism evidence="16 17">
    <name type="scientific">Levilactobacillus tongjiangensis</name>
    <dbReference type="NCBI Taxonomy" id="2486023"/>
    <lineage>
        <taxon>Bacteria</taxon>
        <taxon>Bacillati</taxon>
        <taxon>Bacillota</taxon>
        <taxon>Bacilli</taxon>
        <taxon>Lactobacillales</taxon>
        <taxon>Lactobacillaceae</taxon>
        <taxon>Levilactobacillus</taxon>
    </lineage>
</organism>